<proteinExistence type="predicted"/>
<dbReference type="InterPro" id="IPR006311">
    <property type="entry name" value="TAT_signal"/>
</dbReference>
<protein>
    <submittedName>
        <fullName evidence="2">DUF1501 domain-containing protein</fullName>
    </submittedName>
</protein>
<feature type="chain" id="PRO_5040859539" evidence="1">
    <location>
        <begin position="40"/>
        <end position="492"/>
    </location>
</feature>
<dbReference type="PANTHER" id="PTHR43737:SF1">
    <property type="entry name" value="DUF1501 DOMAIN-CONTAINING PROTEIN"/>
    <property type="match status" value="1"/>
</dbReference>
<evidence type="ECO:0000256" key="1">
    <source>
        <dbReference type="SAM" id="SignalP"/>
    </source>
</evidence>
<dbReference type="EMBL" id="JAOVZO020000015">
    <property type="protein sequence ID" value="MDC8012983.1"/>
    <property type="molecule type" value="Genomic_DNA"/>
</dbReference>
<reference evidence="2" key="1">
    <citation type="submission" date="2023-02" db="EMBL/GenBank/DDBJ databases">
        <title>Tahibacter soli sp. nov. isolated from soil.</title>
        <authorList>
            <person name="Baek J.H."/>
            <person name="Lee J.K."/>
            <person name="Choi D.G."/>
            <person name="Jeon C.O."/>
        </authorList>
    </citation>
    <scope>NUCLEOTIDE SEQUENCE</scope>
    <source>
        <strain evidence="2">BL</strain>
    </source>
</reference>
<feature type="signal peptide" evidence="1">
    <location>
        <begin position="1"/>
        <end position="39"/>
    </location>
</feature>
<gene>
    <name evidence="2" type="ORF">OD750_010550</name>
</gene>
<name>A0A9X3YLM4_9GAMM</name>
<dbReference type="RefSeq" id="WP_263544673.1">
    <property type="nucleotide sequence ID" value="NZ_JAOVZO020000015.1"/>
</dbReference>
<organism evidence="2 3">
    <name type="scientific">Tahibacter soli</name>
    <dbReference type="NCBI Taxonomy" id="2983605"/>
    <lineage>
        <taxon>Bacteria</taxon>
        <taxon>Pseudomonadati</taxon>
        <taxon>Pseudomonadota</taxon>
        <taxon>Gammaproteobacteria</taxon>
        <taxon>Lysobacterales</taxon>
        <taxon>Rhodanobacteraceae</taxon>
        <taxon>Tahibacter</taxon>
    </lineage>
</organism>
<accession>A0A9X3YLM4</accession>
<dbReference type="AlphaFoldDB" id="A0A9X3YLM4"/>
<evidence type="ECO:0000313" key="2">
    <source>
        <dbReference type="EMBL" id="MDC8012983.1"/>
    </source>
</evidence>
<dbReference type="PROSITE" id="PS51318">
    <property type="entry name" value="TAT"/>
    <property type="match status" value="1"/>
</dbReference>
<comment type="caution">
    <text evidence="2">The sequence shown here is derived from an EMBL/GenBank/DDBJ whole genome shotgun (WGS) entry which is preliminary data.</text>
</comment>
<sequence>MNNDNHSRRRFLANLCTTLAAGGASALVPQLKLIGSALAAPTGDVTGYRALVCVYFSGGNDSWNMLMPYDATRHAVYATARSGVYNATTNAGGLAIDRTALQPMRIVDSATSAEYALNPGNANYPTGMTDLRNLYNQGKVAFIANVGTLRRPIDKATYNSQPAQRPPQLYSHNDQENLWHLAQTGNVATGWGGLVADRVRNQNAFDTLSPCISIAGSNRFEVGQSTFPYQMSSGGLSALSNVYNSPNSTGGTYGAQRGGALDLLLADTGNSPFANEYGRTFKRARDLYDTVNSALTGPTGNVTTVFPTGNSLADQLKMVARMIKISRDTALPIQHKRQVFYVRIGGFDLHDGLMATNQNGHAALLNRVSQALGAFYTSLGEFGAQNEVTTFSMSEFARTLSSNGNGSDHAWGGVQFVMGGAVNGGRLYGAFPNQALDNPISFSRGQTIPSTSVEQMGATLARWMGVTNTNELAAIFPNLINFPTDNLGFMQA</sequence>
<dbReference type="InterPro" id="IPR010869">
    <property type="entry name" value="DUF1501"/>
</dbReference>
<dbReference type="PANTHER" id="PTHR43737">
    <property type="entry name" value="BLL7424 PROTEIN"/>
    <property type="match status" value="1"/>
</dbReference>
<keyword evidence="3" id="KW-1185">Reference proteome</keyword>
<keyword evidence="1" id="KW-0732">Signal</keyword>
<dbReference type="Pfam" id="PF07394">
    <property type="entry name" value="DUF1501"/>
    <property type="match status" value="1"/>
</dbReference>
<evidence type="ECO:0000313" key="3">
    <source>
        <dbReference type="Proteomes" id="UP001139971"/>
    </source>
</evidence>
<dbReference type="Proteomes" id="UP001139971">
    <property type="component" value="Unassembled WGS sequence"/>
</dbReference>